<evidence type="ECO:0000256" key="2">
    <source>
        <dbReference type="SAM" id="Phobius"/>
    </source>
</evidence>
<sequence>MGVLYRIALVLVIIGAINWGLIGLFRFDLVAALFGGQTSGLSRIIYSLVGLAGLISIPLLFRTYEEDEEAANRSYGNAYTNTNYQTEFGKEADFSDVKKDRTTNGKSESRATELYDNDRKGDKDKLV</sequence>
<organism evidence="3 4">
    <name type="scientific">Ureibacillus yapensis</name>
    <dbReference type="NCBI Taxonomy" id="2304605"/>
    <lineage>
        <taxon>Bacteria</taxon>
        <taxon>Bacillati</taxon>
        <taxon>Bacillota</taxon>
        <taxon>Bacilli</taxon>
        <taxon>Bacillales</taxon>
        <taxon>Caryophanaceae</taxon>
        <taxon>Ureibacillus</taxon>
    </lineage>
</organism>
<dbReference type="InterPro" id="IPR007211">
    <property type="entry name" value="DUF378"/>
</dbReference>
<keyword evidence="4" id="KW-1185">Reference proteome</keyword>
<feature type="region of interest" description="Disordered" evidence="1">
    <location>
        <begin position="95"/>
        <end position="127"/>
    </location>
</feature>
<evidence type="ECO:0000313" key="3">
    <source>
        <dbReference type="EMBL" id="RHW38363.1"/>
    </source>
</evidence>
<protein>
    <submittedName>
        <fullName evidence="3">DUF378 domain-containing protein</fullName>
    </submittedName>
</protein>
<evidence type="ECO:0000313" key="4">
    <source>
        <dbReference type="Proteomes" id="UP000265692"/>
    </source>
</evidence>
<gene>
    <name evidence="3" type="ORF">D1B33_05625</name>
</gene>
<accession>A0A396SB85</accession>
<dbReference type="RefSeq" id="WP_118875397.1">
    <property type="nucleotide sequence ID" value="NZ_QWEI01000002.1"/>
</dbReference>
<reference evidence="3 4" key="1">
    <citation type="submission" date="2018-08" db="EMBL/GenBank/DDBJ databases">
        <title>Lysinibacillus sp. YLB-03 draft genome sequence.</title>
        <authorList>
            <person name="Yu L."/>
        </authorList>
    </citation>
    <scope>NUCLEOTIDE SEQUENCE [LARGE SCALE GENOMIC DNA]</scope>
    <source>
        <strain evidence="3 4">YLB-03</strain>
    </source>
</reference>
<name>A0A396SB85_9BACL</name>
<dbReference type="Pfam" id="PF04070">
    <property type="entry name" value="DUF378"/>
    <property type="match status" value="1"/>
</dbReference>
<keyword evidence="2" id="KW-0472">Membrane</keyword>
<keyword evidence="2" id="KW-0812">Transmembrane</keyword>
<proteinExistence type="predicted"/>
<dbReference type="OrthoDB" id="9812136at2"/>
<keyword evidence="2" id="KW-1133">Transmembrane helix</keyword>
<dbReference type="PANTHER" id="PTHR37304">
    <property type="entry name" value="MEMBRANE PROTEIN-RELATED"/>
    <property type="match status" value="1"/>
</dbReference>
<feature type="transmembrane region" description="Helical" evidence="2">
    <location>
        <begin position="45"/>
        <end position="64"/>
    </location>
</feature>
<dbReference type="Proteomes" id="UP000265692">
    <property type="component" value="Unassembled WGS sequence"/>
</dbReference>
<feature type="transmembrane region" description="Helical" evidence="2">
    <location>
        <begin position="7"/>
        <end position="25"/>
    </location>
</feature>
<evidence type="ECO:0000256" key="1">
    <source>
        <dbReference type="SAM" id="MobiDB-lite"/>
    </source>
</evidence>
<dbReference type="AlphaFoldDB" id="A0A396SB85"/>
<dbReference type="EMBL" id="QWEI01000002">
    <property type="protein sequence ID" value="RHW38363.1"/>
    <property type="molecule type" value="Genomic_DNA"/>
</dbReference>
<dbReference type="PANTHER" id="PTHR37304:SF1">
    <property type="entry name" value="MEMBRANE PROTEIN"/>
    <property type="match status" value="1"/>
</dbReference>
<comment type="caution">
    <text evidence="3">The sequence shown here is derived from an EMBL/GenBank/DDBJ whole genome shotgun (WGS) entry which is preliminary data.</text>
</comment>